<dbReference type="AlphaFoldDB" id="A0A1M7ZZ86"/>
<accession>A0A1M7ZZ86</accession>
<keyword evidence="1" id="KW-0732">Signal</keyword>
<dbReference type="Proteomes" id="UP000184611">
    <property type="component" value="Unassembled WGS sequence"/>
</dbReference>
<sequence>MRKVILCLVLVFSSLNLFAQDYTSLDVGSLQKMEDYVKAEPKVLECANFLLQTPHEKNNLNRLSATQYILKWMEGTDYTFNIDSKAVELTDGNNDLFGLYMTSMPKVVLENKDTELAADEVHNKVVELLVAYCKNEKNNMKPTKKLKKLMK</sequence>
<dbReference type="EMBL" id="FRYK01000006">
    <property type="protein sequence ID" value="SHO74178.1"/>
    <property type="molecule type" value="Genomic_DNA"/>
</dbReference>
<reference evidence="3" key="1">
    <citation type="submission" date="2016-12" db="EMBL/GenBank/DDBJ databases">
        <authorList>
            <person name="Varghese N."/>
            <person name="Submissions S."/>
        </authorList>
    </citation>
    <scope>NUCLEOTIDE SEQUENCE [LARGE SCALE GENOMIC DNA]</scope>
    <source>
        <strain evidence="3">DSM 18830</strain>
    </source>
</reference>
<gene>
    <name evidence="2" type="ORF">SAMN05443547_2563</name>
</gene>
<feature type="signal peptide" evidence="1">
    <location>
        <begin position="1"/>
        <end position="19"/>
    </location>
</feature>
<dbReference type="STRING" id="416016.SAMN05443547_2563"/>
<evidence type="ECO:0000313" key="3">
    <source>
        <dbReference type="Proteomes" id="UP000184611"/>
    </source>
</evidence>
<organism evidence="2 3">
    <name type="scientific">Flavobacterium cucumis</name>
    <dbReference type="NCBI Taxonomy" id="416016"/>
    <lineage>
        <taxon>Bacteria</taxon>
        <taxon>Pseudomonadati</taxon>
        <taxon>Bacteroidota</taxon>
        <taxon>Flavobacteriia</taxon>
        <taxon>Flavobacteriales</taxon>
        <taxon>Flavobacteriaceae</taxon>
        <taxon>Flavobacterium</taxon>
    </lineage>
</organism>
<proteinExistence type="predicted"/>
<feature type="chain" id="PRO_5013042854" evidence="1">
    <location>
        <begin position="20"/>
        <end position="151"/>
    </location>
</feature>
<protein>
    <submittedName>
        <fullName evidence="2">Uncharacterized protein</fullName>
    </submittedName>
</protein>
<dbReference type="RefSeq" id="WP_073585056.1">
    <property type="nucleotide sequence ID" value="NZ_CBCSEA010000009.1"/>
</dbReference>
<keyword evidence="3" id="KW-1185">Reference proteome</keyword>
<evidence type="ECO:0000256" key="1">
    <source>
        <dbReference type="SAM" id="SignalP"/>
    </source>
</evidence>
<name>A0A1M7ZZ86_9FLAO</name>
<evidence type="ECO:0000313" key="2">
    <source>
        <dbReference type="EMBL" id="SHO74178.1"/>
    </source>
</evidence>
<dbReference type="OrthoDB" id="793442at2"/>